<dbReference type="PANTHER" id="PTHR12750">
    <property type="entry name" value="DIPHOSPHOINOSITOL PENTAKISPHOSPHATE KINASE"/>
    <property type="match status" value="1"/>
</dbReference>
<dbReference type="Proteomes" id="UP000023152">
    <property type="component" value="Unassembled WGS sequence"/>
</dbReference>
<dbReference type="EMBL" id="ASPP01013193">
    <property type="protein sequence ID" value="ETO19885.1"/>
    <property type="molecule type" value="Genomic_DNA"/>
</dbReference>
<reference evidence="3 4" key="1">
    <citation type="journal article" date="2013" name="Curr. Biol.">
        <title>The Genome of the Foraminiferan Reticulomyxa filosa.</title>
        <authorList>
            <person name="Glockner G."/>
            <person name="Hulsmann N."/>
            <person name="Schleicher M."/>
            <person name="Noegel A.A."/>
            <person name="Eichinger L."/>
            <person name="Gallinger C."/>
            <person name="Pawlowski J."/>
            <person name="Sierra R."/>
            <person name="Euteneuer U."/>
            <person name="Pillet L."/>
            <person name="Moustafa A."/>
            <person name="Platzer M."/>
            <person name="Groth M."/>
            <person name="Szafranski K."/>
            <person name="Schliwa M."/>
        </authorList>
    </citation>
    <scope>NUCLEOTIDE SEQUENCE [LARGE SCALE GENOMIC DNA]</scope>
</reference>
<evidence type="ECO:0000313" key="3">
    <source>
        <dbReference type="EMBL" id="ETO19885.1"/>
    </source>
</evidence>
<dbReference type="GO" id="GO:0033857">
    <property type="term" value="F:5-diphosphoinositol pentakisphosphate 1-kinase activity"/>
    <property type="evidence" value="ECO:0007669"/>
    <property type="project" value="TreeGrafter"/>
</dbReference>
<dbReference type="OrthoDB" id="18042at2759"/>
<feature type="non-terminal residue" evidence="3">
    <location>
        <position position="1"/>
    </location>
</feature>
<protein>
    <submittedName>
        <fullName evidence="3">Uncharacterized protein</fullName>
    </submittedName>
</protein>
<dbReference type="PANTHER" id="PTHR12750:SF9">
    <property type="entry name" value="INOSITOL HEXAKISPHOSPHATE AND DIPHOSPHOINOSITOL-PENTAKISPHOSPHATE KINASE"/>
    <property type="match status" value="1"/>
</dbReference>
<organism evidence="3 4">
    <name type="scientific">Reticulomyxa filosa</name>
    <dbReference type="NCBI Taxonomy" id="46433"/>
    <lineage>
        <taxon>Eukaryota</taxon>
        <taxon>Sar</taxon>
        <taxon>Rhizaria</taxon>
        <taxon>Retaria</taxon>
        <taxon>Foraminifera</taxon>
        <taxon>Monothalamids</taxon>
        <taxon>Reticulomyxidae</taxon>
        <taxon>Reticulomyxa</taxon>
    </lineage>
</organism>
<sequence length="124" mass="14232">NIQTYMLENDKPVCRTFLYFTSESYLHCIRNALILSDIPANKYVAEDIEGMECSYFSHGIVRVFEDPNCTDQEDRFYIDVQFSPGAHGAPLTDTNEDRDVVPVIHACPLTGRYPLNAFFEFLSH</sequence>
<comment type="catalytic activity">
    <reaction evidence="2">
        <text>1D-myo-inositol hexakisphosphate + ATP = 1-diphospho-1D-myo-inositol 2,3,4,5,6-pentakisphosphate + ADP</text>
        <dbReference type="Rhea" id="RHEA:37459"/>
        <dbReference type="ChEBI" id="CHEBI:30616"/>
        <dbReference type="ChEBI" id="CHEBI:58130"/>
        <dbReference type="ChEBI" id="CHEBI:74946"/>
        <dbReference type="ChEBI" id="CHEBI:456216"/>
        <dbReference type="EC" id="2.7.4.24"/>
    </reaction>
    <physiologicalReaction direction="left-to-right" evidence="2">
        <dbReference type="Rhea" id="RHEA:37460"/>
    </physiologicalReaction>
</comment>
<evidence type="ECO:0000256" key="2">
    <source>
        <dbReference type="ARBA" id="ARBA00034629"/>
    </source>
</evidence>
<dbReference type="GO" id="GO:0000828">
    <property type="term" value="F:inositol hexakisphosphate kinase activity"/>
    <property type="evidence" value="ECO:0007669"/>
    <property type="project" value="TreeGrafter"/>
</dbReference>
<gene>
    <name evidence="3" type="ORF">RFI_17342</name>
</gene>
<dbReference type="GO" id="GO:0006020">
    <property type="term" value="P:inositol metabolic process"/>
    <property type="evidence" value="ECO:0007669"/>
    <property type="project" value="TreeGrafter"/>
</dbReference>
<dbReference type="GO" id="GO:0032958">
    <property type="term" value="P:inositol phosphate biosynthetic process"/>
    <property type="evidence" value="ECO:0007669"/>
    <property type="project" value="TreeGrafter"/>
</dbReference>
<evidence type="ECO:0000313" key="4">
    <source>
        <dbReference type="Proteomes" id="UP000023152"/>
    </source>
</evidence>
<dbReference type="AlphaFoldDB" id="X6N0W2"/>
<dbReference type="InterPro" id="IPR037446">
    <property type="entry name" value="His_Pase_VIP1"/>
</dbReference>
<accession>X6N0W2</accession>
<keyword evidence="4" id="KW-1185">Reference proteome</keyword>
<comment type="catalytic activity">
    <reaction evidence="1">
        <text>5-diphospho-1D-myo-inositol 1,2,3,4,6-pentakisphosphate + ATP + H(+) = 1,5-bis(diphospho)-1D-myo-inositol 2,3,4,6-tetrakisphosphate + ADP</text>
        <dbReference type="Rhea" id="RHEA:10276"/>
        <dbReference type="ChEBI" id="CHEBI:15378"/>
        <dbReference type="ChEBI" id="CHEBI:30616"/>
        <dbReference type="ChEBI" id="CHEBI:58628"/>
        <dbReference type="ChEBI" id="CHEBI:77983"/>
        <dbReference type="ChEBI" id="CHEBI:456216"/>
        <dbReference type="EC" id="2.7.4.24"/>
    </reaction>
    <physiologicalReaction direction="left-to-right" evidence="1">
        <dbReference type="Rhea" id="RHEA:10277"/>
    </physiologicalReaction>
</comment>
<proteinExistence type="predicted"/>
<name>X6N0W2_RETFI</name>
<comment type="caution">
    <text evidence="3">The sequence shown here is derived from an EMBL/GenBank/DDBJ whole genome shotgun (WGS) entry which is preliminary data.</text>
</comment>
<evidence type="ECO:0000256" key="1">
    <source>
        <dbReference type="ARBA" id="ARBA00033696"/>
    </source>
</evidence>